<evidence type="ECO:0000313" key="3">
    <source>
        <dbReference type="EMBL" id="CAH9051136.1"/>
    </source>
</evidence>
<dbReference type="InterPro" id="IPR057670">
    <property type="entry name" value="SH3_retrovirus"/>
</dbReference>
<dbReference type="CDD" id="cd09272">
    <property type="entry name" value="RNase_HI_RT_Ty1"/>
    <property type="match status" value="1"/>
</dbReference>
<dbReference type="Pfam" id="PF07727">
    <property type="entry name" value="RVT_2"/>
    <property type="match status" value="1"/>
</dbReference>
<reference evidence="3" key="1">
    <citation type="submission" date="2022-07" db="EMBL/GenBank/DDBJ databases">
        <authorList>
            <person name="Macas J."/>
            <person name="Novak P."/>
            <person name="Neumann P."/>
        </authorList>
    </citation>
    <scope>NUCLEOTIDE SEQUENCE</scope>
</reference>
<dbReference type="InterPro" id="IPR013103">
    <property type="entry name" value="RVT_2"/>
</dbReference>
<name>A0A9P0VS43_CUSEU</name>
<feature type="compositionally biased region" description="Low complexity" evidence="1">
    <location>
        <begin position="184"/>
        <end position="199"/>
    </location>
</feature>
<dbReference type="InterPro" id="IPR043502">
    <property type="entry name" value="DNA/RNA_pol_sf"/>
</dbReference>
<dbReference type="PANTHER" id="PTHR11439">
    <property type="entry name" value="GAG-POL-RELATED RETROTRANSPOSON"/>
    <property type="match status" value="1"/>
</dbReference>
<dbReference type="GO" id="GO:0015074">
    <property type="term" value="P:DNA integration"/>
    <property type="evidence" value="ECO:0007669"/>
    <property type="project" value="InterPro"/>
</dbReference>
<sequence>MQQFFSANSIYFRKSCPNTPQQNGVAERKHRHLLELTRTMLLEASVPSHYWVDAIFTAAYIINRLPSPTLNGLTPYQKLFNRVPDYSFMRVFGSACYPNFNATSANKLSPRSVQCVFLGYASGYKGYRCLDPFTGRVYVNRHVRFHEDTYPFKTLSSAPSRSISTTSSPMHLTDITLDPPLQPVPTLTAAPAPTPSSLPRSPSILITLCVPSPHSSYPTSTTSPPPSHLSSHTSSSTPQTTSTDTVSPETTSPTSTTVVNHHPMQTRAKSGIFKPKTIFNLSTVTINADPTCFTEANKQLKWCEAMADEFNALINNNTWDLVPFDNSKNIVGCKWIYKTKYHSDGSLERHKARLVAQGFNQQAGIDFSETFSPVVKPTTVRIVLTLVISFGWGIRQFDVKNAFLHGNLTEEVYMRQPRGFIHPHFPNHICRLCKAIYGLKQAPRAWFHRFSSFLLQHNFSCSKSDNSLFIYRQNNTIIYLLLYVDDIIITGNSEFSVTQFISIISKHFAMKDLGNLHYFLGVEAIRSAKGLFLSQHKYVTDLLARFHLHTVKPVRTPLASRTTLSISDGELLSDSTEYRSMVGALQYLTLTRPDITYAVHLVSQFMHAPRTTHIFAVKRIFRYLQRTRDHGLWLQQSNLPTCIVAYSDADWAGCPDSSRSTTGFAVFLGPNLVSWKAKK</sequence>
<dbReference type="Pfam" id="PF25597">
    <property type="entry name" value="SH3_retrovirus"/>
    <property type="match status" value="1"/>
</dbReference>
<dbReference type="Gene3D" id="3.30.420.10">
    <property type="entry name" value="Ribonuclease H-like superfamily/Ribonuclease H"/>
    <property type="match status" value="1"/>
</dbReference>
<evidence type="ECO:0000313" key="4">
    <source>
        <dbReference type="Proteomes" id="UP001152484"/>
    </source>
</evidence>
<dbReference type="SUPFAM" id="SSF56672">
    <property type="entry name" value="DNA/RNA polymerases"/>
    <property type="match status" value="1"/>
</dbReference>
<organism evidence="3 4">
    <name type="scientific">Cuscuta europaea</name>
    <name type="common">European dodder</name>
    <dbReference type="NCBI Taxonomy" id="41803"/>
    <lineage>
        <taxon>Eukaryota</taxon>
        <taxon>Viridiplantae</taxon>
        <taxon>Streptophyta</taxon>
        <taxon>Embryophyta</taxon>
        <taxon>Tracheophyta</taxon>
        <taxon>Spermatophyta</taxon>
        <taxon>Magnoliopsida</taxon>
        <taxon>eudicotyledons</taxon>
        <taxon>Gunneridae</taxon>
        <taxon>Pentapetalae</taxon>
        <taxon>asterids</taxon>
        <taxon>lamiids</taxon>
        <taxon>Solanales</taxon>
        <taxon>Convolvulaceae</taxon>
        <taxon>Cuscuteae</taxon>
        <taxon>Cuscuta</taxon>
        <taxon>Cuscuta subgen. Cuscuta</taxon>
    </lineage>
</organism>
<dbReference type="InterPro" id="IPR001584">
    <property type="entry name" value="Integrase_cat-core"/>
</dbReference>
<dbReference type="InterPro" id="IPR036397">
    <property type="entry name" value="RNaseH_sf"/>
</dbReference>
<dbReference type="AlphaFoldDB" id="A0A9P0VS43"/>
<dbReference type="GO" id="GO:0003676">
    <property type="term" value="F:nucleic acid binding"/>
    <property type="evidence" value="ECO:0007669"/>
    <property type="project" value="InterPro"/>
</dbReference>
<dbReference type="PROSITE" id="PS50994">
    <property type="entry name" value="INTEGRASE"/>
    <property type="match status" value="1"/>
</dbReference>
<gene>
    <name evidence="3" type="ORF">CEURO_LOCUS172</name>
</gene>
<dbReference type="Proteomes" id="UP001152484">
    <property type="component" value="Unassembled WGS sequence"/>
</dbReference>
<dbReference type="SUPFAM" id="SSF53098">
    <property type="entry name" value="Ribonuclease H-like"/>
    <property type="match status" value="1"/>
</dbReference>
<feature type="region of interest" description="Disordered" evidence="1">
    <location>
        <begin position="215"/>
        <end position="263"/>
    </location>
</feature>
<accession>A0A9P0VS43</accession>
<dbReference type="EMBL" id="CAMAPE010000001">
    <property type="protein sequence ID" value="CAH9051136.1"/>
    <property type="molecule type" value="Genomic_DNA"/>
</dbReference>
<comment type="caution">
    <text evidence="3">The sequence shown here is derived from an EMBL/GenBank/DDBJ whole genome shotgun (WGS) entry which is preliminary data.</text>
</comment>
<feature type="compositionally biased region" description="Low complexity" evidence="1">
    <location>
        <begin position="215"/>
        <end position="259"/>
    </location>
</feature>
<feature type="compositionally biased region" description="Low complexity" evidence="1">
    <location>
        <begin position="155"/>
        <end position="168"/>
    </location>
</feature>
<feature type="region of interest" description="Disordered" evidence="1">
    <location>
        <begin position="155"/>
        <end position="199"/>
    </location>
</feature>
<protein>
    <recommendedName>
        <fullName evidence="2">Integrase catalytic domain-containing protein</fullName>
    </recommendedName>
</protein>
<dbReference type="InterPro" id="IPR012337">
    <property type="entry name" value="RNaseH-like_sf"/>
</dbReference>
<dbReference type="OrthoDB" id="414945at2759"/>
<keyword evidence="4" id="KW-1185">Reference proteome</keyword>
<proteinExistence type="predicted"/>
<feature type="domain" description="Integrase catalytic" evidence="2">
    <location>
        <begin position="1"/>
        <end position="83"/>
    </location>
</feature>
<dbReference type="PANTHER" id="PTHR11439:SF467">
    <property type="entry name" value="INTEGRASE CATALYTIC DOMAIN-CONTAINING PROTEIN"/>
    <property type="match status" value="1"/>
</dbReference>
<evidence type="ECO:0000259" key="2">
    <source>
        <dbReference type="PROSITE" id="PS50994"/>
    </source>
</evidence>
<evidence type="ECO:0000256" key="1">
    <source>
        <dbReference type="SAM" id="MobiDB-lite"/>
    </source>
</evidence>